<protein>
    <recommendedName>
        <fullName evidence="4">Staphylococcal protein</fullName>
    </recommendedName>
</protein>
<dbReference type="EMBL" id="JAOPKZ010000010">
    <property type="protein sequence ID" value="MCU5746390.1"/>
    <property type="molecule type" value="Genomic_DNA"/>
</dbReference>
<name>A0ABT2QR09_9STAP</name>
<feature type="compositionally biased region" description="Basic and acidic residues" evidence="1">
    <location>
        <begin position="104"/>
        <end position="114"/>
    </location>
</feature>
<sequence>MQIGIFIFVMTVLISIGQALLDKDHKDRDTSEPTQHEQTNEEDGDKVEEQMSEAKDLNQPNSQQGSPKERTRPEKMNNDSPQPSTISPINPEQQSSEASKLKQRQREKDKEKRLELEREMYERVDGIRAVLDREKEMKLERLEKKAQAIITDSTLSIHTKRIRLKQLYQAKNQPHLNDDKIFAYDEDAVINGLIWSEILNKPKQLN</sequence>
<feature type="compositionally biased region" description="Basic and acidic residues" evidence="1">
    <location>
        <begin position="47"/>
        <end position="56"/>
    </location>
</feature>
<evidence type="ECO:0000313" key="3">
    <source>
        <dbReference type="Proteomes" id="UP001209553"/>
    </source>
</evidence>
<accession>A0ABT2QR09</accession>
<gene>
    <name evidence="2" type="ORF">N9R04_06625</name>
</gene>
<dbReference type="Proteomes" id="UP001209553">
    <property type="component" value="Unassembled WGS sequence"/>
</dbReference>
<keyword evidence="3" id="KW-1185">Reference proteome</keyword>
<evidence type="ECO:0008006" key="4">
    <source>
        <dbReference type="Google" id="ProtNLM"/>
    </source>
</evidence>
<feature type="compositionally biased region" description="Polar residues" evidence="1">
    <location>
        <begin position="78"/>
        <end position="98"/>
    </location>
</feature>
<feature type="compositionally biased region" description="Basic and acidic residues" evidence="1">
    <location>
        <begin position="67"/>
        <end position="77"/>
    </location>
</feature>
<evidence type="ECO:0000256" key="1">
    <source>
        <dbReference type="SAM" id="MobiDB-lite"/>
    </source>
</evidence>
<organism evidence="2 3">
    <name type="scientific">Staphylococcus marylandisciuri</name>
    <dbReference type="NCBI Taxonomy" id="2981529"/>
    <lineage>
        <taxon>Bacteria</taxon>
        <taxon>Bacillati</taxon>
        <taxon>Bacillota</taxon>
        <taxon>Bacilli</taxon>
        <taxon>Bacillales</taxon>
        <taxon>Staphylococcaceae</taxon>
        <taxon>Staphylococcus</taxon>
    </lineage>
</organism>
<comment type="caution">
    <text evidence="2">The sequence shown here is derived from an EMBL/GenBank/DDBJ whole genome shotgun (WGS) entry which is preliminary data.</text>
</comment>
<feature type="region of interest" description="Disordered" evidence="1">
    <location>
        <begin position="24"/>
        <end position="114"/>
    </location>
</feature>
<proteinExistence type="predicted"/>
<dbReference type="RefSeq" id="WP_262855979.1">
    <property type="nucleotide sequence ID" value="NZ_JAOPKZ010000010.1"/>
</dbReference>
<feature type="compositionally biased region" description="Basic and acidic residues" evidence="1">
    <location>
        <begin position="24"/>
        <end position="39"/>
    </location>
</feature>
<evidence type="ECO:0000313" key="2">
    <source>
        <dbReference type="EMBL" id="MCU5746390.1"/>
    </source>
</evidence>
<reference evidence="2 3" key="1">
    <citation type="journal article" date="2023" name="Int. J. Syst. Evol. Microbiol.">
        <title>Streptococcus sciuri sp. nov., Staphylococcus marylandisciuri sp. nov. and Staphylococcus americanisciuri sp. nov., isolated from faeces of eastern grey squirrel (Sciurus carolinensis).</title>
        <authorList>
            <person name="Volokhov D.V."/>
            <person name="Zagorodnyaya T.A."/>
            <person name="Furtak V.A."/>
            <person name="Nattanmai G."/>
            <person name="Randall L."/>
            <person name="Jose S."/>
            <person name="Gao Y."/>
            <person name="Eisenberg T."/>
            <person name="Delmonte P."/>
            <person name="Blom J."/>
            <person name="Mitchell K.K."/>
        </authorList>
    </citation>
    <scope>NUCLEOTIDE SEQUENCE [LARGE SCALE GENOMIC DNA]</scope>
    <source>
        <strain evidence="2 3">SQ8-PEA</strain>
    </source>
</reference>